<organism evidence="1 2">
    <name type="scientific">Trichobilharzia regenti</name>
    <name type="common">Nasal bird schistosome</name>
    <dbReference type="NCBI Taxonomy" id="157069"/>
    <lineage>
        <taxon>Eukaryota</taxon>
        <taxon>Metazoa</taxon>
        <taxon>Spiralia</taxon>
        <taxon>Lophotrochozoa</taxon>
        <taxon>Platyhelminthes</taxon>
        <taxon>Trematoda</taxon>
        <taxon>Digenea</taxon>
        <taxon>Strigeidida</taxon>
        <taxon>Schistosomatoidea</taxon>
        <taxon>Schistosomatidae</taxon>
        <taxon>Trichobilharzia</taxon>
    </lineage>
</organism>
<dbReference type="Proteomes" id="UP000050795">
    <property type="component" value="Unassembled WGS sequence"/>
</dbReference>
<sequence length="495" mass="57217">MFIDSDDWGLYLTVCCKLQQIKMFHDCSTTEAVKLLISDRRSHSKSGCLIRLITAFNSLYAEYSKVYDLNKSLRRTDLAGSENKESASTSSSSTYLINNFSESLTDRNTNNNLIIPKGTKDFWSSFLGSNLDPSGDFQLSDRFSREATENKRLTSCDNVKNNEWKCNLSNYCEIDPNNGDANVNVHRKSNKIEFASPPPSPKTPPLHSSFTYDVTETKGNSKNSSNAHAKSRCFIWRRKISTERSCSESRTTERDTICQHNDFFVDSQLTPRKIVNAYYDKIYRKHTENAITVFQLSIHRRTVEHCIQLANRKLFSKMKHNNSNSESILSNTVRLPIVLELAMPKMQRQIEQITKYCPYLDNPLEIIAELRYVNYDTDECIAYFKKVRKLRDIGQEMVVNTYSLNREINQRREHCRPTEDRLLNSCNLKESGKLRINMNKDILSLLVELKSFLIQLKEDKNSTLRKLARLKSFTLNMTNEFMDSVEKKLAPTPIV</sequence>
<reference evidence="1" key="1">
    <citation type="submission" date="2022-06" db="EMBL/GenBank/DDBJ databases">
        <authorList>
            <person name="Berger JAMES D."/>
            <person name="Berger JAMES D."/>
        </authorList>
    </citation>
    <scope>NUCLEOTIDE SEQUENCE [LARGE SCALE GENOMIC DNA]</scope>
</reference>
<accession>A0AA85JFZ2</accession>
<dbReference type="AlphaFoldDB" id="A0AA85JFZ2"/>
<evidence type="ECO:0000313" key="1">
    <source>
        <dbReference type="Proteomes" id="UP000050795"/>
    </source>
</evidence>
<reference evidence="2" key="2">
    <citation type="submission" date="2023-11" db="UniProtKB">
        <authorList>
            <consortium name="WormBaseParasite"/>
        </authorList>
    </citation>
    <scope>IDENTIFICATION</scope>
</reference>
<keyword evidence="1" id="KW-1185">Reference proteome</keyword>
<protein>
    <submittedName>
        <fullName evidence="2">Uncharacterized protein</fullName>
    </submittedName>
</protein>
<proteinExistence type="predicted"/>
<evidence type="ECO:0000313" key="2">
    <source>
        <dbReference type="WBParaSite" id="TREG1_27880.1"/>
    </source>
</evidence>
<dbReference type="WBParaSite" id="TREG1_27880.1">
    <property type="protein sequence ID" value="TREG1_27880.1"/>
    <property type="gene ID" value="TREG1_27880"/>
</dbReference>
<name>A0AA85JFZ2_TRIRE</name>